<keyword evidence="1" id="KW-0812">Transmembrane</keyword>
<keyword evidence="1" id="KW-0472">Membrane</keyword>
<dbReference type="AlphaFoldDB" id="A0A8X6J3M4"/>
<accession>A0A8X6J3M4</accession>
<evidence type="ECO:0000256" key="1">
    <source>
        <dbReference type="SAM" id="Phobius"/>
    </source>
</evidence>
<keyword evidence="3" id="KW-1185">Reference proteome</keyword>
<dbReference type="EMBL" id="BMAW01041948">
    <property type="protein sequence ID" value="GFS31576.1"/>
    <property type="molecule type" value="Genomic_DNA"/>
</dbReference>
<comment type="caution">
    <text evidence="2">The sequence shown here is derived from an EMBL/GenBank/DDBJ whole genome shotgun (WGS) entry which is preliminary data.</text>
</comment>
<gene>
    <name evidence="2" type="ORF">NPIL_31001</name>
</gene>
<protein>
    <submittedName>
        <fullName evidence="2">Uncharacterized protein</fullName>
    </submittedName>
</protein>
<feature type="transmembrane region" description="Helical" evidence="1">
    <location>
        <begin position="50"/>
        <end position="72"/>
    </location>
</feature>
<reference evidence="2" key="1">
    <citation type="submission" date="2020-08" db="EMBL/GenBank/DDBJ databases">
        <title>Multicomponent nature underlies the extraordinary mechanical properties of spider dragline silk.</title>
        <authorList>
            <person name="Kono N."/>
            <person name="Nakamura H."/>
            <person name="Mori M."/>
            <person name="Yoshida Y."/>
            <person name="Ohtoshi R."/>
            <person name="Malay A.D."/>
            <person name="Moran D.A.P."/>
            <person name="Tomita M."/>
            <person name="Numata K."/>
            <person name="Arakawa K."/>
        </authorList>
    </citation>
    <scope>NUCLEOTIDE SEQUENCE</scope>
</reference>
<proteinExistence type="predicted"/>
<evidence type="ECO:0000313" key="3">
    <source>
        <dbReference type="Proteomes" id="UP000887013"/>
    </source>
</evidence>
<name>A0A8X6J3M4_NEPPI</name>
<organism evidence="2 3">
    <name type="scientific">Nephila pilipes</name>
    <name type="common">Giant wood spider</name>
    <name type="synonym">Nephila maculata</name>
    <dbReference type="NCBI Taxonomy" id="299642"/>
    <lineage>
        <taxon>Eukaryota</taxon>
        <taxon>Metazoa</taxon>
        <taxon>Ecdysozoa</taxon>
        <taxon>Arthropoda</taxon>
        <taxon>Chelicerata</taxon>
        <taxon>Arachnida</taxon>
        <taxon>Araneae</taxon>
        <taxon>Araneomorphae</taxon>
        <taxon>Entelegynae</taxon>
        <taxon>Araneoidea</taxon>
        <taxon>Nephilidae</taxon>
        <taxon>Nephila</taxon>
    </lineage>
</organism>
<evidence type="ECO:0000313" key="2">
    <source>
        <dbReference type="EMBL" id="GFS31576.1"/>
    </source>
</evidence>
<sequence>MVKGSTLLNKFSLVNSCSLANPYSLESRDMSAYLHRVNTVEELRRRMPTYYTTFVVGFITLNGLIFFFSHYWSDKLCIHYYGCTCEHHSYFGWTFLPTLIGGATM</sequence>
<dbReference type="Proteomes" id="UP000887013">
    <property type="component" value="Unassembled WGS sequence"/>
</dbReference>
<keyword evidence="1" id="KW-1133">Transmembrane helix</keyword>